<reference evidence="7" key="2">
    <citation type="journal article" date="2017" name="Nat. Plants">
        <title>The Aegilops tauschii genome reveals multiple impacts of transposons.</title>
        <authorList>
            <person name="Zhao G."/>
            <person name="Zou C."/>
            <person name="Li K."/>
            <person name="Wang K."/>
            <person name="Li T."/>
            <person name="Gao L."/>
            <person name="Zhang X."/>
            <person name="Wang H."/>
            <person name="Yang Z."/>
            <person name="Liu X."/>
            <person name="Jiang W."/>
            <person name="Mao L."/>
            <person name="Kong X."/>
            <person name="Jiao Y."/>
            <person name="Jia J."/>
        </authorList>
    </citation>
    <scope>NUCLEOTIDE SEQUENCE [LARGE SCALE GENOMIC DNA]</scope>
    <source>
        <strain evidence="7">cv. AL8/78</strain>
    </source>
</reference>
<reference evidence="6" key="4">
    <citation type="submission" date="2019-03" db="UniProtKB">
        <authorList>
            <consortium name="EnsemblPlants"/>
        </authorList>
    </citation>
    <scope>IDENTIFICATION</scope>
</reference>
<dbReference type="PANTHER" id="PTHR12465">
    <property type="entry name" value="UBIQUITIN SPECIFIC PROTEASE HOMOLOG 49"/>
    <property type="match status" value="1"/>
</dbReference>
<comment type="subcellular location">
    <subcellularLocation>
        <location evidence="1 4">Nucleus</location>
    </subcellularLocation>
</comment>
<name>A0A453KTG1_AEGTS</name>
<reference evidence="6" key="5">
    <citation type="journal article" date="2021" name="G3 (Bethesda)">
        <title>Aegilops tauschii genome assembly Aet v5.0 features greater sequence contiguity and improved annotation.</title>
        <authorList>
            <person name="Wang L."/>
            <person name="Zhu T."/>
            <person name="Rodriguez J.C."/>
            <person name="Deal K.R."/>
            <person name="Dubcovsky J."/>
            <person name="McGuire P.E."/>
            <person name="Lux T."/>
            <person name="Spannagl M."/>
            <person name="Mayer K.F.X."/>
            <person name="Baldrich P."/>
            <person name="Meyers B.C."/>
            <person name="Huo N."/>
            <person name="Gu Y.Q."/>
            <person name="Zhou H."/>
            <person name="Devos K.M."/>
            <person name="Bennetzen J.L."/>
            <person name="Unver T."/>
            <person name="Budak H."/>
            <person name="Gulick P.J."/>
            <person name="Galiba G."/>
            <person name="Kalapos B."/>
            <person name="Nelson D.R."/>
            <person name="Li P."/>
            <person name="You F.M."/>
            <person name="Luo M.C."/>
            <person name="Dvorak J."/>
        </authorList>
    </citation>
    <scope>NUCLEOTIDE SEQUENCE [LARGE SCALE GENOMIC DNA]</scope>
    <source>
        <strain evidence="6">cv. AL8/78</strain>
    </source>
</reference>
<comment type="function">
    <text evidence="4">Component of the Mediator complex, a coactivator involved in the regulated transcription of nearly all RNA polymerase II-dependent genes. Mediator functions as a bridge to convey information from gene-specific regulatory proteins to the basal RNA polymerase II transcription machinery. Mediator is recruited to promoters by direct interactions with regulatory proteins and serves as a scaffold for the assembly of a functional preinitiation complex with RNA polymerase II and the general transcription factors.</text>
</comment>
<keyword evidence="4" id="KW-0804">Transcription</keyword>
<evidence type="ECO:0000313" key="7">
    <source>
        <dbReference type="Proteomes" id="UP000015105"/>
    </source>
</evidence>
<dbReference type="Gramene" id="AET5Gv20508700.1">
    <property type="protein sequence ID" value="AET5Gv20508700.1"/>
    <property type="gene ID" value="AET5Gv20508700"/>
</dbReference>
<evidence type="ECO:0000256" key="3">
    <source>
        <dbReference type="ARBA" id="ARBA00023242"/>
    </source>
</evidence>
<gene>
    <name evidence="4" type="primary">MED20</name>
</gene>
<comment type="similarity">
    <text evidence="2 4">Belongs to the Mediator complex subunit 20 family.</text>
</comment>
<dbReference type="STRING" id="200361.A0A453KTG1"/>
<dbReference type="AlphaFoldDB" id="A0A453KTG1"/>
<keyword evidence="3 4" id="KW-0539">Nucleus</keyword>
<sequence>GISHCPARRPAPCEDSRVKTPPSPLLAGAPPTRRHGPRQVVPCSRLSPSPLSSHGAQPPAHPVSAFPRRRLMHWHPNPGVTLNTQILSEACGCAESLGGTKDGRWKTSIIFYRPMTRDGAGGAQQNLPPDVPRELLGVALHERPGLYFSILRNQRLVLQADAAFSQVMEKLQSFKARVNLNFEGFQYQLGDFCLRIGKCVPNNTETLRGIMMEVEYYPLSSIEKSRAIMVDFFDIWQETLAKKSLPGRFIHVESNFAEYGLSDHYSFQHTAVQYATCLQQLMAAVRA</sequence>
<protein>
    <recommendedName>
        <fullName evidence="4">Mediator of RNA polymerase II transcription subunit 20</fullName>
    </recommendedName>
    <alternativeName>
        <fullName evidence="4">Mediator complex subunit 20</fullName>
    </alternativeName>
</protein>
<dbReference type="PANTHER" id="PTHR12465:SF0">
    <property type="entry name" value="MEDIATOR OF RNA POLYMERASE II TRANSCRIPTION SUBUNIT 20"/>
    <property type="match status" value="1"/>
</dbReference>
<evidence type="ECO:0000256" key="1">
    <source>
        <dbReference type="ARBA" id="ARBA00004123"/>
    </source>
</evidence>
<dbReference type="Proteomes" id="UP000015105">
    <property type="component" value="Chromosome 5D"/>
</dbReference>
<keyword evidence="4" id="KW-0805">Transcription regulation</keyword>
<feature type="compositionally biased region" description="Low complexity" evidence="5">
    <location>
        <begin position="44"/>
        <end position="53"/>
    </location>
</feature>
<dbReference type="GO" id="GO:0003713">
    <property type="term" value="F:transcription coactivator activity"/>
    <property type="evidence" value="ECO:0007669"/>
    <property type="project" value="TreeGrafter"/>
</dbReference>
<organism evidence="6 7">
    <name type="scientific">Aegilops tauschii subsp. strangulata</name>
    <name type="common">Goatgrass</name>
    <dbReference type="NCBI Taxonomy" id="200361"/>
    <lineage>
        <taxon>Eukaryota</taxon>
        <taxon>Viridiplantae</taxon>
        <taxon>Streptophyta</taxon>
        <taxon>Embryophyta</taxon>
        <taxon>Tracheophyta</taxon>
        <taxon>Spermatophyta</taxon>
        <taxon>Magnoliopsida</taxon>
        <taxon>Liliopsida</taxon>
        <taxon>Poales</taxon>
        <taxon>Poaceae</taxon>
        <taxon>BOP clade</taxon>
        <taxon>Pooideae</taxon>
        <taxon>Triticodae</taxon>
        <taxon>Triticeae</taxon>
        <taxon>Triticinae</taxon>
        <taxon>Aegilops</taxon>
    </lineage>
</organism>
<keyword evidence="7" id="KW-1185">Reference proteome</keyword>
<feature type="region of interest" description="Disordered" evidence="5">
    <location>
        <begin position="1"/>
        <end position="63"/>
    </location>
</feature>
<reference evidence="6" key="3">
    <citation type="journal article" date="2017" name="Nature">
        <title>Genome sequence of the progenitor of the wheat D genome Aegilops tauschii.</title>
        <authorList>
            <person name="Luo M.C."/>
            <person name="Gu Y.Q."/>
            <person name="Puiu D."/>
            <person name="Wang H."/>
            <person name="Twardziok S.O."/>
            <person name="Deal K.R."/>
            <person name="Huo N."/>
            <person name="Zhu T."/>
            <person name="Wang L."/>
            <person name="Wang Y."/>
            <person name="McGuire P.E."/>
            <person name="Liu S."/>
            <person name="Long H."/>
            <person name="Ramasamy R.K."/>
            <person name="Rodriguez J.C."/>
            <person name="Van S.L."/>
            <person name="Yuan L."/>
            <person name="Wang Z."/>
            <person name="Xia Z."/>
            <person name="Xiao L."/>
            <person name="Anderson O.D."/>
            <person name="Ouyang S."/>
            <person name="Liang Y."/>
            <person name="Zimin A.V."/>
            <person name="Pertea G."/>
            <person name="Qi P."/>
            <person name="Bennetzen J.L."/>
            <person name="Dai X."/>
            <person name="Dawson M.W."/>
            <person name="Muller H.G."/>
            <person name="Kugler K."/>
            <person name="Rivarola-Duarte L."/>
            <person name="Spannagl M."/>
            <person name="Mayer K.F.X."/>
            <person name="Lu F.H."/>
            <person name="Bevan M.W."/>
            <person name="Leroy P."/>
            <person name="Li P."/>
            <person name="You F.M."/>
            <person name="Sun Q."/>
            <person name="Liu Z."/>
            <person name="Lyons E."/>
            <person name="Wicker T."/>
            <person name="Salzberg S.L."/>
            <person name="Devos K.M."/>
            <person name="Dvorak J."/>
        </authorList>
    </citation>
    <scope>NUCLEOTIDE SEQUENCE [LARGE SCALE GENOMIC DNA]</scope>
    <source>
        <strain evidence="6">cv. AL8/78</strain>
    </source>
</reference>
<evidence type="ECO:0000256" key="5">
    <source>
        <dbReference type="SAM" id="MobiDB-lite"/>
    </source>
</evidence>
<dbReference type="InterPro" id="IPR013921">
    <property type="entry name" value="Mediator_Med20"/>
</dbReference>
<reference evidence="7" key="1">
    <citation type="journal article" date="2014" name="Science">
        <title>Ancient hybridizations among the ancestral genomes of bread wheat.</title>
        <authorList>
            <consortium name="International Wheat Genome Sequencing Consortium,"/>
            <person name="Marcussen T."/>
            <person name="Sandve S.R."/>
            <person name="Heier L."/>
            <person name="Spannagl M."/>
            <person name="Pfeifer M."/>
            <person name="Jakobsen K.S."/>
            <person name="Wulff B.B."/>
            <person name="Steuernagel B."/>
            <person name="Mayer K.F."/>
            <person name="Olsen O.A."/>
        </authorList>
    </citation>
    <scope>NUCLEOTIDE SEQUENCE [LARGE SCALE GENOMIC DNA]</scope>
    <source>
        <strain evidence="7">cv. AL8/78</strain>
    </source>
</reference>
<dbReference type="GO" id="GO:0006357">
    <property type="term" value="P:regulation of transcription by RNA polymerase II"/>
    <property type="evidence" value="ECO:0007669"/>
    <property type="project" value="InterPro"/>
</dbReference>
<evidence type="ECO:0000256" key="4">
    <source>
        <dbReference type="RuleBase" id="RU364152"/>
    </source>
</evidence>
<dbReference type="GO" id="GO:0016592">
    <property type="term" value="C:mediator complex"/>
    <property type="evidence" value="ECO:0007669"/>
    <property type="project" value="InterPro"/>
</dbReference>
<evidence type="ECO:0000256" key="2">
    <source>
        <dbReference type="ARBA" id="ARBA00010743"/>
    </source>
</evidence>
<evidence type="ECO:0000313" key="6">
    <source>
        <dbReference type="EnsemblPlants" id="AET5Gv20508700.1"/>
    </source>
</evidence>
<accession>A0A453KTG1</accession>
<dbReference type="Pfam" id="PF08612">
    <property type="entry name" value="Med20"/>
    <property type="match status" value="1"/>
</dbReference>
<keyword evidence="4" id="KW-0010">Activator</keyword>
<dbReference type="EnsemblPlants" id="AET5Gv20508700.1">
    <property type="protein sequence ID" value="AET5Gv20508700.1"/>
    <property type="gene ID" value="AET5Gv20508700"/>
</dbReference>
<proteinExistence type="inferred from homology"/>
<comment type="subunit">
    <text evidence="4">Component of the Mediator complex.</text>
</comment>